<gene>
    <name evidence="1" type="ORF">ABID44_002837</name>
</gene>
<proteinExistence type="predicted"/>
<dbReference type="NCBIfam" id="TIGR01725">
    <property type="entry name" value="phge_HK97_gp10"/>
    <property type="match status" value="1"/>
</dbReference>
<dbReference type="Proteomes" id="UP001549143">
    <property type="component" value="Unassembled WGS sequence"/>
</dbReference>
<dbReference type="RefSeq" id="WP_354152352.1">
    <property type="nucleotide sequence ID" value="NZ_JBEPMN010000012.1"/>
</dbReference>
<reference evidence="1 2" key="1">
    <citation type="submission" date="2024-06" db="EMBL/GenBank/DDBJ databases">
        <title>Genomic Encyclopedia of Type Strains, Phase IV (KMG-IV): sequencing the most valuable type-strain genomes for metagenomic binning, comparative biology and taxonomic classification.</title>
        <authorList>
            <person name="Goeker M."/>
        </authorList>
    </citation>
    <scope>NUCLEOTIDE SEQUENCE [LARGE SCALE GENOMIC DNA]</scope>
    <source>
        <strain evidence="1 2">DSM 19730</strain>
    </source>
</reference>
<sequence length="172" mass="18161">MSGLKELDVALGEMSKGAARGALRRALTKAAEPMRAAAERNAPEDTGALKRSIALSSKIDNRAGKAEYAAVMKGGGSKAQAAAALRDARRAKGIGESFAEVFMGPKKSGKRKAIKAMVQEFGSKKQAAQPYMRPAFDAEAQNVINGIKSELSTEIDKSVRRARARAAKKAGK</sequence>
<keyword evidence="2" id="KW-1185">Reference proteome</keyword>
<name>A0ABV2KN73_9HYPH</name>
<comment type="caution">
    <text evidence="1">The sequence shown here is derived from an EMBL/GenBank/DDBJ whole genome shotgun (WGS) entry which is preliminary data.</text>
</comment>
<dbReference type="InterPro" id="IPR010064">
    <property type="entry name" value="HK97-gp10_tail"/>
</dbReference>
<evidence type="ECO:0000313" key="2">
    <source>
        <dbReference type="Proteomes" id="UP001549143"/>
    </source>
</evidence>
<accession>A0ABV2KN73</accession>
<dbReference type="EMBL" id="JBEPMN010000012">
    <property type="protein sequence ID" value="MET3662499.1"/>
    <property type="molecule type" value="Genomic_DNA"/>
</dbReference>
<organism evidence="1 2">
    <name type="scientific">Aquamicrobium ahrensii</name>
    <dbReference type="NCBI Taxonomy" id="469551"/>
    <lineage>
        <taxon>Bacteria</taxon>
        <taxon>Pseudomonadati</taxon>
        <taxon>Pseudomonadota</taxon>
        <taxon>Alphaproteobacteria</taxon>
        <taxon>Hyphomicrobiales</taxon>
        <taxon>Phyllobacteriaceae</taxon>
        <taxon>Aquamicrobium</taxon>
    </lineage>
</organism>
<protein>
    <submittedName>
        <fullName evidence="1">HK97 gp10 family phage protein</fullName>
    </submittedName>
</protein>
<dbReference type="Pfam" id="PF04883">
    <property type="entry name" value="HK97-gp10_like"/>
    <property type="match status" value="1"/>
</dbReference>
<evidence type="ECO:0000313" key="1">
    <source>
        <dbReference type="EMBL" id="MET3662499.1"/>
    </source>
</evidence>